<dbReference type="GeneID" id="80540022"/>
<proteinExistence type="predicted"/>
<feature type="compositionally biased region" description="Gly residues" evidence="1">
    <location>
        <begin position="76"/>
        <end position="87"/>
    </location>
</feature>
<reference evidence="3" key="1">
    <citation type="journal article" date="2018" name="Med. Microbiol. Immunol.">
        <title>Macaca arctoides gammaherpesvirus 1 (strain herpesvirus Macaca arctoides): virus sequence, phylogeny and characterisation of virus-transformed macaque and rabbit cell lines.</title>
        <authorList>
            <person name="Krumbholz A."/>
            <person name="Roempke J."/>
            <person name="Liehr T."/>
            <person name="Groth M."/>
            <person name="Meerbach A."/>
            <person name="Schacke M."/>
            <person name="Maschkowitz G."/>
            <person name="Fickenscher H."/>
            <person name="Klapper W."/>
            <person name="Sauerbrei A."/>
            <person name="Wutzler P."/>
            <person name="Zell R."/>
        </authorList>
    </citation>
    <scope>NUCLEOTIDE SEQUENCE</scope>
    <source>
        <strain evidence="3">HVMA</strain>
    </source>
</reference>
<evidence type="ECO:0000313" key="3">
    <source>
        <dbReference type="EMBL" id="AYA49794.1"/>
    </source>
</evidence>
<keyword evidence="4" id="KW-1185">Reference proteome</keyword>
<feature type="domain" description="Herpesvirus leader protein" evidence="2">
    <location>
        <begin position="214"/>
        <end position="365"/>
    </location>
</feature>
<gene>
    <name evidence="3" type="primary">EBNA-LP</name>
</gene>
<dbReference type="RefSeq" id="YP_010801320.1">
    <property type="nucleotide sequence ID" value="NC_076963.1"/>
</dbReference>
<protein>
    <recommendedName>
        <fullName evidence="2">Herpesvirus leader protein domain-containing protein</fullName>
    </recommendedName>
</protein>
<dbReference type="Proteomes" id="UP001142452">
    <property type="component" value="Segment"/>
</dbReference>
<evidence type="ECO:0000259" key="2">
    <source>
        <dbReference type="Pfam" id="PF03363"/>
    </source>
</evidence>
<feature type="compositionally biased region" description="Gly residues" evidence="1">
    <location>
        <begin position="11"/>
        <end position="22"/>
    </location>
</feature>
<dbReference type="InterPro" id="IPR005030">
    <property type="entry name" value="Herpes_LP"/>
</dbReference>
<dbReference type="Pfam" id="PF03363">
    <property type="entry name" value="Herpes_LP"/>
    <property type="match status" value="2"/>
</dbReference>
<feature type="region of interest" description="Disordered" evidence="1">
    <location>
        <begin position="1"/>
        <end position="174"/>
    </location>
</feature>
<feature type="region of interest" description="Disordered" evidence="1">
    <location>
        <begin position="313"/>
        <end position="366"/>
    </location>
</feature>
<accession>A0A3G1T4C0</accession>
<sequence length="366" mass="40813">MADPSEASGPAGSGPTGLGPQGPFGDLLKRRRHRSPTDGDPEGPRRVCRRVLVEEEQSVSSGPVRRADPSEASGPAGSGPTGLGPQGPFGDLLKRRRHRSPTDGDPEGPRRVCRRVLVEEEQSVSSGPVRGRPQRSIRTCRVRAHRSRATGPFGDLLKRRRHRSPTDGDPEGPRRVCRRVLVEEEQSVSSGPVRGRPQRSIRTCRVRAHRSRATGPFGDLLKRRRHRSPTDGDPEGPRRVCRRVLVEEEQSVSSGPVRGRPQRSIRTCRVRAHRSRATGPFGDLLKRRRHRSPTDGDPEGPRRVCRRVLVEEEQSVSSGPVRPSGPVIQPGARSWRDWLDRARQRTDPQAVTTTTRRRVYIEEEET</sequence>
<evidence type="ECO:0000313" key="4">
    <source>
        <dbReference type="Proteomes" id="UP001142452"/>
    </source>
</evidence>
<feature type="compositionally biased region" description="Basic residues" evidence="1">
    <location>
        <begin position="132"/>
        <end position="148"/>
    </location>
</feature>
<dbReference type="EMBL" id="MG471437">
    <property type="protein sequence ID" value="AYA49794.1"/>
    <property type="molecule type" value="Genomic_DNA"/>
</dbReference>
<feature type="compositionally biased region" description="Low complexity" evidence="1">
    <location>
        <begin position="315"/>
        <end position="327"/>
    </location>
</feature>
<dbReference type="KEGG" id="vg:80540022"/>
<feature type="domain" description="Herpesvirus leader protein" evidence="2">
    <location>
        <begin position="3"/>
        <end position="142"/>
    </location>
</feature>
<organism evidence="3 4">
    <name type="scientific">macacine gammaherpesvirus 13</name>
    <dbReference type="NCBI Taxonomy" id="2341050"/>
    <lineage>
        <taxon>Viruses</taxon>
        <taxon>Duplodnaviria</taxon>
        <taxon>Heunggongvirae</taxon>
        <taxon>Peploviricota</taxon>
        <taxon>Herviviricetes</taxon>
        <taxon>Herpesvirales</taxon>
        <taxon>Orthoherpesviridae</taxon>
        <taxon>Gammaherpesvirinae</taxon>
        <taxon>Lymphocryptovirus</taxon>
        <taxon>Lymphocryptovirus macacinegamma13</taxon>
    </lineage>
</organism>
<feature type="compositionally biased region" description="Basic and acidic residues" evidence="1">
    <location>
        <begin position="334"/>
        <end position="346"/>
    </location>
</feature>
<evidence type="ECO:0000256" key="1">
    <source>
        <dbReference type="SAM" id="MobiDB-lite"/>
    </source>
</evidence>
<name>A0A3G1T4C0_9GAMA</name>